<evidence type="ECO:0000313" key="2">
    <source>
        <dbReference type="Proteomes" id="UP001448207"/>
    </source>
</evidence>
<gene>
    <name evidence="1" type="ORF">J3Q64DRAFT_1647854</name>
</gene>
<name>A0ABR3ALD2_PHYBL</name>
<dbReference type="Proteomes" id="UP001448207">
    <property type="component" value="Unassembled WGS sequence"/>
</dbReference>
<dbReference type="EMBL" id="JBCLYO010000032">
    <property type="protein sequence ID" value="KAL0076238.1"/>
    <property type="molecule type" value="Genomic_DNA"/>
</dbReference>
<reference evidence="1 2" key="1">
    <citation type="submission" date="2024-04" db="EMBL/GenBank/DDBJ databases">
        <title>Symmetric and asymmetric DNA N6-adenine methylation regulates different biological responses in Mucorales.</title>
        <authorList>
            <consortium name="Lawrence Berkeley National Laboratory"/>
            <person name="Lax C."/>
            <person name="Mondo S.J."/>
            <person name="Osorio-Concepcion M."/>
            <person name="Muszewska A."/>
            <person name="Corrochano-Luque M."/>
            <person name="Gutierrez G."/>
            <person name="Riley R."/>
            <person name="Lipzen A."/>
            <person name="Guo J."/>
            <person name="Hundley H."/>
            <person name="Amirebrahimi M."/>
            <person name="Ng V."/>
            <person name="Lorenzo-Gutierrez D."/>
            <person name="Binder U."/>
            <person name="Yang J."/>
            <person name="Song Y."/>
            <person name="Canovas D."/>
            <person name="Navarro E."/>
            <person name="Freitag M."/>
            <person name="Gabaldon T."/>
            <person name="Grigoriev I.V."/>
            <person name="Corrochano L.M."/>
            <person name="Nicolas F.E."/>
            <person name="Garre V."/>
        </authorList>
    </citation>
    <scope>NUCLEOTIDE SEQUENCE [LARGE SCALE GENOMIC DNA]</scope>
    <source>
        <strain evidence="1 2">L51</strain>
    </source>
</reference>
<feature type="non-terminal residue" evidence="1">
    <location>
        <position position="1"/>
    </location>
</feature>
<proteinExistence type="predicted"/>
<sequence>VYYDSEASPHNKSLASFRMIQLLEKLGHQCFNCFPLRRSWLPRYIQIDIMILYQQILKRVWIIFVDKLGLWESAVDLNIKAFRNQ</sequence>
<protein>
    <submittedName>
        <fullName evidence="1">Uncharacterized protein</fullName>
    </submittedName>
</protein>
<accession>A0ABR3ALD2</accession>
<evidence type="ECO:0000313" key="1">
    <source>
        <dbReference type="EMBL" id="KAL0076238.1"/>
    </source>
</evidence>
<keyword evidence="2" id="KW-1185">Reference proteome</keyword>
<organism evidence="1 2">
    <name type="scientific">Phycomyces blakesleeanus</name>
    <dbReference type="NCBI Taxonomy" id="4837"/>
    <lineage>
        <taxon>Eukaryota</taxon>
        <taxon>Fungi</taxon>
        <taxon>Fungi incertae sedis</taxon>
        <taxon>Mucoromycota</taxon>
        <taxon>Mucoromycotina</taxon>
        <taxon>Mucoromycetes</taxon>
        <taxon>Mucorales</taxon>
        <taxon>Phycomycetaceae</taxon>
        <taxon>Phycomyces</taxon>
    </lineage>
</organism>
<comment type="caution">
    <text evidence="1">The sequence shown here is derived from an EMBL/GenBank/DDBJ whole genome shotgun (WGS) entry which is preliminary data.</text>
</comment>